<reference evidence="1 2" key="1">
    <citation type="submission" date="2018-06" db="EMBL/GenBank/DDBJ databases">
        <title>Genomic Encyclopedia of Type Strains, Phase IV (KMG-IV): sequencing the most valuable type-strain genomes for metagenomic binning, comparative biology and taxonomic classification.</title>
        <authorList>
            <person name="Goeker M."/>
        </authorList>
    </citation>
    <scope>NUCLEOTIDE SEQUENCE [LARGE SCALE GENOMIC DNA]</scope>
    <source>
        <strain evidence="1 2">DSM 27453</strain>
    </source>
</reference>
<organism evidence="1 2">
    <name type="scientific">Pseudocitrobacter faecalis</name>
    <dbReference type="NCBI Taxonomy" id="1398493"/>
    <lineage>
        <taxon>Bacteria</taxon>
        <taxon>Pseudomonadati</taxon>
        <taxon>Pseudomonadota</taxon>
        <taxon>Gammaproteobacteria</taxon>
        <taxon>Enterobacterales</taxon>
        <taxon>Enterobacteriaceae</taxon>
        <taxon>Pseudocitrobacter</taxon>
    </lineage>
</organism>
<keyword evidence="2" id="KW-1185">Reference proteome</keyword>
<gene>
    <name evidence="1" type="ORF">DFQ50_102182</name>
</gene>
<comment type="caution">
    <text evidence="1">The sequence shown here is derived from an EMBL/GenBank/DDBJ whole genome shotgun (WGS) entry which is preliminary data.</text>
</comment>
<sequence>MRELTTYHRVKGILLFDRMKQRRYAVNTQGVMINNEITFDSTPEHYAELQPDDAECFQLTLTTFVQ</sequence>
<evidence type="ECO:0000313" key="1">
    <source>
        <dbReference type="EMBL" id="RBP13449.1"/>
    </source>
</evidence>
<name>A0ABX9G0E9_9ENTR</name>
<protein>
    <submittedName>
        <fullName evidence="1">Uncharacterized protein</fullName>
    </submittedName>
</protein>
<evidence type="ECO:0000313" key="2">
    <source>
        <dbReference type="Proteomes" id="UP000253201"/>
    </source>
</evidence>
<dbReference type="EMBL" id="QNRL01000002">
    <property type="protein sequence ID" value="RBP13449.1"/>
    <property type="molecule type" value="Genomic_DNA"/>
</dbReference>
<proteinExistence type="predicted"/>
<accession>A0ABX9G0E9</accession>
<dbReference type="Proteomes" id="UP000253201">
    <property type="component" value="Unassembled WGS sequence"/>
</dbReference>